<protein>
    <recommendedName>
        <fullName evidence="16 17">Na(+)-translocating NADH-quinone reductase subunit C</fullName>
        <shortName evidence="16 17">Na(+)-NQR subunit C</shortName>
        <shortName evidence="16 17">Na(+)-translocating NQR subunit C</shortName>
        <ecNumber evidence="16 17">7.2.1.1</ecNumber>
    </recommendedName>
    <alternativeName>
        <fullName evidence="16 17">NQR complex subunit C</fullName>
    </alternativeName>
    <alternativeName>
        <fullName evidence="16 17">NQR-1 subunit C</fullName>
    </alternativeName>
</protein>
<comment type="function">
    <text evidence="16">NQR complex catalyzes the reduction of ubiquinone-1 to ubiquinol by two successive reactions, coupled with the transport of Na(+) ions from the cytoplasm to the periplasm. NqrA to NqrE are probably involved in the second step, the conversion of ubisemiquinone to ubiquinol.</text>
</comment>
<dbReference type="EMBL" id="BMXR01000004">
    <property type="protein sequence ID" value="GGX51162.1"/>
    <property type="molecule type" value="Genomic_DNA"/>
</dbReference>
<keyword evidence="14 16" id="KW-0472">Membrane</keyword>
<dbReference type="HAMAP" id="MF_00427">
    <property type="entry name" value="NqrC"/>
    <property type="match status" value="1"/>
</dbReference>
<keyword evidence="15 16" id="KW-0739">Sodium transport</keyword>
<dbReference type="EC" id="7.2.1.1" evidence="16 17"/>
<evidence type="ECO:0000256" key="10">
    <source>
        <dbReference type="ARBA" id="ARBA00023027"/>
    </source>
</evidence>
<evidence type="ECO:0000313" key="20">
    <source>
        <dbReference type="Proteomes" id="UP000626148"/>
    </source>
</evidence>
<gene>
    <name evidence="16 19" type="primary">nqrC</name>
    <name evidence="19" type="ORF">GCM10007392_18000</name>
</gene>
<keyword evidence="12 16" id="KW-0406">Ion transport</keyword>
<dbReference type="PANTHER" id="PTHR37838:SF1">
    <property type="entry name" value="NA(+)-TRANSLOCATING NADH-QUINONE REDUCTASE SUBUNIT C"/>
    <property type="match status" value="1"/>
</dbReference>
<name>A0A918K5U3_9GAMM</name>
<keyword evidence="20" id="KW-1185">Reference proteome</keyword>
<keyword evidence="1 16" id="KW-0813">Transport</keyword>
<evidence type="ECO:0000256" key="9">
    <source>
        <dbReference type="ARBA" id="ARBA00022989"/>
    </source>
</evidence>
<keyword evidence="7 16" id="KW-0812">Transmembrane</keyword>
<dbReference type="InterPro" id="IPR010204">
    <property type="entry name" value="NqrC"/>
</dbReference>
<keyword evidence="10 16" id="KW-0520">NAD</keyword>
<comment type="cofactor">
    <cofactor evidence="16 17">
        <name>FMN</name>
        <dbReference type="ChEBI" id="CHEBI:58210"/>
    </cofactor>
</comment>
<evidence type="ECO:0000256" key="2">
    <source>
        <dbReference type="ARBA" id="ARBA00022475"/>
    </source>
</evidence>
<keyword evidence="3" id="KW-0997">Cell inner membrane</keyword>
<keyword evidence="5 16" id="KW-0285">Flavoprotein</keyword>
<proteinExistence type="inferred from homology"/>
<keyword evidence="8 16" id="KW-1278">Translocase</keyword>
<evidence type="ECO:0000313" key="19">
    <source>
        <dbReference type="EMBL" id="GGX51162.1"/>
    </source>
</evidence>
<comment type="catalytic activity">
    <reaction evidence="16 17">
        <text>a ubiquinone + n Na(+)(in) + NADH + H(+) = a ubiquinol + n Na(+)(out) + NAD(+)</text>
        <dbReference type="Rhea" id="RHEA:47748"/>
        <dbReference type="Rhea" id="RHEA-COMP:9565"/>
        <dbReference type="Rhea" id="RHEA-COMP:9566"/>
        <dbReference type="ChEBI" id="CHEBI:15378"/>
        <dbReference type="ChEBI" id="CHEBI:16389"/>
        <dbReference type="ChEBI" id="CHEBI:17976"/>
        <dbReference type="ChEBI" id="CHEBI:29101"/>
        <dbReference type="ChEBI" id="CHEBI:57540"/>
        <dbReference type="ChEBI" id="CHEBI:57945"/>
        <dbReference type="EC" id="7.2.1.1"/>
    </reaction>
</comment>
<dbReference type="InterPro" id="IPR007329">
    <property type="entry name" value="FMN-bd"/>
</dbReference>
<sequence>MSSKKDSIRYIFTVAFLVCLVCAVVVSTAAVVLRPIQQENRQADLRKNILAAAGLWDPSKTVAEQFEQVETRLVNLNTGTFSDEFDTETYDPRSAARDPALSESVSAEHDIASIKRRETYTEVYLINNDAGDLQTIILPIRGYGLWSTLWGFIALEDDMDTIKGLGFYEHAETPGLGGEVDNPAWKAQFVGKEVYGEENNVQLALKKGGVNPELESDRRYKVDALSGATLTSNGVSNLIQYWLGERGFKPFLQNLKAGEA</sequence>
<keyword evidence="6 16" id="KW-0288">FMN</keyword>
<keyword evidence="13 16" id="KW-0830">Ubiquinone</keyword>
<evidence type="ECO:0000256" key="12">
    <source>
        <dbReference type="ARBA" id="ARBA00023065"/>
    </source>
</evidence>
<dbReference type="GO" id="GO:0010181">
    <property type="term" value="F:FMN binding"/>
    <property type="evidence" value="ECO:0007669"/>
    <property type="project" value="UniProtKB-UniRule"/>
</dbReference>
<keyword evidence="2 16" id="KW-1003">Cell membrane</keyword>
<dbReference type="SMART" id="SM00900">
    <property type="entry name" value="FMN_bind"/>
    <property type="match status" value="1"/>
</dbReference>
<dbReference type="GO" id="GO:0016655">
    <property type="term" value="F:oxidoreductase activity, acting on NAD(P)H, quinone or similar compound as acceptor"/>
    <property type="evidence" value="ECO:0007669"/>
    <property type="project" value="UniProtKB-UniRule"/>
</dbReference>
<dbReference type="GO" id="GO:0006814">
    <property type="term" value="P:sodium ion transport"/>
    <property type="evidence" value="ECO:0007669"/>
    <property type="project" value="UniProtKB-UniRule"/>
</dbReference>
<evidence type="ECO:0000256" key="3">
    <source>
        <dbReference type="ARBA" id="ARBA00022519"/>
    </source>
</evidence>
<feature type="domain" description="FMN-binding" evidence="18">
    <location>
        <begin position="144"/>
        <end position="246"/>
    </location>
</feature>
<evidence type="ECO:0000259" key="18">
    <source>
        <dbReference type="SMART" id="SM00900"/>
    </source>
</evidence>
<comment type="caution">
    <text evidence="16">Lacks conserved residue(s) required for the propagation of feature annotation.</text>
</comment>
<dbReference type="NCBIfam" id="TIGR01938">
    <property type="entry name" value="nqrC"/>
    <property type="match status" value="1"/>
</dbReference>
<dbReference type="NCBIfam" id="NF003749">
    <property type="entry name" value="PRK05346.1-5"/>
    <property type="match status" value="1"/>
</dbReference>
<dbReference type="GO" id="GO:0005886">
    <property type="term" value="C:plasma membrane"/>
    <property type="evidence" value="ECO:0007669"/>
    <property type="project" value="UniProtKB-SubCell"/>
</dbReference>
<evidence type="ECO:0000256" key="11">
    <source>
        <dbReference type="ARBA" id="ARBA00023053"/>
    </source>
</evidence>
<evidence type="ECO:0000256" key="1">
    <source>
        <dbReference type="ARBA" id="ARBA00022448"/>
    </source>
</evidence>
<evidence type="ECO:0000256" key="14">
    <source>
        <dbReference type="ARBA" id="ARBA00023136"/>
    </source>
</evidence>
<evidence type="ECO:0000256" key="5">
    <source>
        <dbReference type="ARBA" id="ARBA00022630"/>
    </source>
</evidence>
<comment type="subunit">
    <text evidence="16 17">Composed of six subunits; NqrA, NqrB, NqrC, NqrD, NqrE and NqrF.</text>
</comment>
<evidence type="ECO:0000256" key="16">
    <source>
        <dbReference type="HAMAP-Rule" id="MF_00427"/>
    </source>
</evidence>
<evidence type="ECO:0000256" key="15">
    <source>
        <dbReference type="ARBA" id="ARBA00023201"/>
    </source>
</evidence>
<dbReference type="PIRSF" id="PIRSF009437">
    <property type="entry name" value="NQR-1_subunit_C"/>
    <property type="match status" value="1"/>
</dbReference>
<comment type="similarity">
    <text evidence="16 17">Belongs to the NqrC family.</text>
</comment>
<evidence type="ECO:0000256" key="6">
    <source>
        <dbReference type="ARBA" id="ARBA00022643"/>
    </source>
</evidence>
<accession>A0A918K5U3</accession>
<dbReference type="Pfam" id="PF04205">
    <property type="entry name" value="FMN_bind"/>
    <property type="match status" value="1"/>
</dbReference>
<reference evidence="19" key="2">
    <citation type="submission" date="2020-09" db="EMBL/GenBank/DDBJ databases">
        <authorList>
            <person name="Sun Q."/>
            <person name="Kim S."/>
        </authorList>
    </citation>
    <scope>NUCLEOTIDE SEQUENCE</scope>
    <source>
        <strain evidence="19">KCTC 22169</strain>
    </source>
</reference>
<dbReference type="Proteomes" id="UP000626148">
    <property type="component" value="Unassembled WGS sequence"/>
</dbReference>
<evidence type="ECO:0000256" key="8">
    <source>
        <dbReference type="ARBA" id="ARBA00022967"/>
    </source>
</evidence>
<keyword evidence="4 16" id="KW-0597">Phosphoprotein</keyword>
<evidence type="ECO:0000256" key="4">
    <source>
        <dbReference type="ARBA" id="ARBA00022553"/>
    </source>
</evidence>
<keyword evidence="9 16" id="KW-1133">Transmembrane helix</keyword>
<evidence type="ECO:0000256" key="13">
    <source>
        <dbReference type="ARBA" id="ARBA00023075"/>
    </source>
</evidence>
<keyword evidence="11 16" id="KW-0915">Sodium</keyword>
<organism evidence="19 20">
    <name type="scientific">Saccharospirillum salsuginis</name>
    <dbReference type="NCBI Taxonomy" id="418750"/>
    <lineage>
        <taxon>Bacteria</taxon>
        <taxon>Pseudomonadati</taxon>
        <taxon>Pseudomonadota</taxon>
        <taxon>Gammaproteobacteria</taxon>
        <taxon>Oceanospirillales</taxon>
        <taxon>Saccharospirillaceae</taxon>
        <taxon>Saccharospirillum</taxon>
    </lineage>
</organism>
<feature type="modified residue" description="FMN phosphoryl threonine" evidence="16">
    <location>
        <position position="229"/>
    </location>
</feature>
<dbReference type="RefSeq" id="WP_189608215.1">
    <property type="nucleotide sequence ID" value="NZ_BMXR01000004.1"/>
</dbReference>
<reference evidence="19" key="1">
    <citation type="journal article" date="2014" name="Int. J. Syst. Evol. Microbiol.">
        <title>Complete genome sequence of Corynebacterium casei LMG S-19264T (=DSM 44701T), isolated from a smear-ripened cheese.</title>
        <authorList>
            <consortium name="US DOE Joint Genome Institute (JGI-PGF)"/>
            <person name="Walter F."/>
            <person name="Albersmeier A."/>
            <person name="Kalinowski J."/>
            <person name="Ruckert C."/>
        </authorList>
    </citation>
    <scope>NUCLEOTIDE SEQUENCE</scope>
    <source>
        <strain evidence="19">KCTC 22169</strain>
    </source>
</reference>
<evidence type="ECO:0000256" key="7">
    <source>
        <dbReference type="ARBA" id="ARBA00022692"/>
    </source>
</evidence>
<comment type="caution">
    <text evidence="19">The sequence shown here is derived from an EMBL/GenBank/DDBJ whole genome shotgun (WGS) entry which is preliminary data.</text>
</comment>
<dbReference type="PANTHER" id="PTHR37838">
    <property type="entry name" value="NA(+)-TRANSLOCATING NADH-QUINONE REDUCTASE SUBUNIT C"/>
    <property type="match status" value="1"/>
</dbReference>
<evidence type="ECO:0000256" key="17">
    <source>
        <dbReference type="PIRNR" id="PIRNR009437"/>
    </source>
</evidence>
<comment type="subcellular location">
    <subcellularLocation>
        <location evidence="16">Cell membrane</location>
        <topology evidence="16">Single-pass membrane protein</topology>
    </subcellularLocation>
</comment>
<dbReference type="AlphaFoldDB" id="A0A918K5U3"/>